<dbReference type="PANTHER" id="PTHR20898:SF0">
    <property type="entry name" value="DAEDALUS ON 3-RELATED"/>
    <property type="match status" value="1"/>
</dbReference>
<proteinExistence type="predicted"/>
<dbReference type="EMBL" id="CAJHJT010000056">
    <property type="protein sequence ID" value="CAD7012816.1"/>
    <property type="molecule type" value="Genomic_DNA"/>
</dbReference>
<organism evidence="1 2">
    <name type="scientific">Ceratitis capitata</name>
    <name type="common">Mediterranean fruit fly</name>
    <name type="synonym">Tephritis capitata</name>
    <dbReference type="NCBI Taxonomy" id="7213"/>
    <lineage>
        <taxon>Eukaryota</taxon>
        <taxon>Metazoa</taxon>
        <taxon>Ecdysozoa</taxon>
        <taxon>Arthropoda</taxon>
        <taxon>Hexapoda</taxon>
        <taxon>Insecta</taxon>
        <taxon>Pterygota</taxon>
        <taxon>Neoptera</taxon>
        <taxon>Endopterygota</taxon>
        <taxon>Diptera</taxon>
        <taxon>Brachycera</taxon>
        <taxon>Muscomorpha</taxon>
        <taxon>Tephritoidea</taxon>
        <taxon>Tephritidae</taxon>
        <taxon>Ceratitis</taxon>
        <taxon>Ceratitis</taxon>
    </lineage>
</organism>
<protein>
    <submittedName>
        <fullName evidence="1">(Mediterranean fruit fly) hypothetical protein</fullName>
    </submittedName>
</protein>
<dbReference type="AlphaFoldDB" id="A0A811VBQ5"/>
<evidence type="ECO:0000313" key="1">
    <source>
        <dbReference type="EMBL" id="CAD7012816.1"/>
    </source>
</evidence>
<name>A0A811VBQ5_CERCA</name>
<evidence type="ECO:0000313" key="2">
    <source>
        <dbReference type="Proteomes" id="UP000606786"/>
    </source>
</evidence>
<reference evidence="1" key="1">
    <citation type="submission" date="2020-11" db="EMBL/GenBank/DDBJ databases">
        <authorList>
            <person name="Whitehead M."/>
        </authorList>
    </citation>
    <scope>NUCLEOTIDE SEQUENCE</scope>
    <source>
        <strain evidence="1">EGII</strain>
    </source>
</reference>
<sequence>MTNIACTDMNNSIATVEVCRLKAVKRDVVEATVKFRLLQKLERFNLHVKLLRKYNTYEPFIINGTVDVCAFFRNKGKSPLRVLYKLIEKFTNTNHSCPFEHEIFINRFRPEHENLIINLPTGEYLILFGFYVPKNLLGYLRVWFTFREV</sequence>
<dbReference type="SMART" id="SM00697">
    <property type="entry name" value="DM8"/>
    <property type="match status" value="1"/>
</dbReference>
<accession>A0A811VBQ5</accession>
<comment type="caution">
    <text evidence="1">The sequence shown here is derived from an EMBL/GenBank/DDBJ whole genome shotgun (WGS) entry which is preliminary data.</text>
</comment>
<dbReference type="OrthoDB" id="7727171at2759"/>
<dbReference type="Pfam" id="PF06477">
    <property type="entry name" value="DUF1091"/>
    <property type="match status" value="1"/>
</dbReference>
<dbReference type="Proteomes" id="UP000606786">
    <property type="component" value="Unassembled WGS sequence"/>
</dbReference>
<keyword evidence="2" id="KW-1185">Reference proteome</keyword>
<gene>
    <name evidence="1" type="ORF">CCAP1982_LOCUS20916</name>
</gene>
<dbReference type="InterPro" id="IPR010512">
    <property type="entry name" value="DUF1091"/>
</dbReference>
<dbReference type="PANTHER" id="PTHR20898">
    <property type="entry name" value="DAEDALUS ON 3-RELATED-RELATED"/>
    <property type="match status" value="1"/>
</dbReference>